<dbReference type="EMBL" id="JACHVA010000033">
    <property type="protein sequence ID" value="MBC2600676.1"/>
    <property type="molecule type" value="Genomic_DNA"/>
</dbReference>
<evidence type="ECO:0000313" key="3">
    <source>
        <dbReference type="Proteomes" id="UP000525652"/>
    </source>
</evidence>
<evidence type="ECO:0000256" key="1">
    <source>
        <dbReference type="SAM" id="MobiDB-lite"/>
    </source>
</evidence>
<organism evidence="2 3">
    <name type="scientific">Puniceicoccus vermicola</name>
    <dbReference type="NCBI Taxonomy" id="388746"/>
    <lineage>
        <taxon>Bacteria</taxon>
        <taxon>Pseudomonadati</taxon>
        <taxon>Verrucomicrobiota</taxon>
        <taxon>Opitutia</taxon>
        <taxon>Puniceicoccales</taxon>
        <taxon>Puniceicoccaceae</taxon>
        <taxon>Puniceicoccus</taxon>
    </lineage>
</organism>
<comment type="caution">
    <text evidence="2">The sequence shown here is derived from an EMBL/GenBank/DDBJ whole genome shotgun (WGS) entry which is preliminary data.</text>
</comment>
<sequence length="231" mass="26737">MNDDFSDFYDDNDWEDVPEPVWKEFDWQRYLNESDGEIERFVQLYVGAKPSYDRLDQVARHMGWDSGDWSIEDSSFAAESQPDIPESEKRGSSDFDPFTVHQHPVFLATRGLYLIIRREWESLLNAGLAPTDPQISWMLGRTLHEGELAAILATQAVEMGDVELAVCHFKAMLCEINRSLSILPEPEGGRSRKVRAIDRILRGALFDLREIALRVIYECRDEARRRPTDRE</sequence>
<proteinExistence type="predicted"/>
<dbReference type="AlphaFoldDB" id="A0A7X1AVB5"/>
<dbReference type="Proteomes" id="UP000525652">
    <property type="component" value="Unassembled WGS sequence"/>
</dbReference>
<protein>
    <submittedName>
        <fullName evidence="2">Uncharacterized protein</fullName>
    </submittedName>
</protein>
<name>A0A7X1AVB5_9BACT</name>
<feature type="region of interest" description="Disordered" evidence="1">
    <location>
        <begin position="75"/>
        <end position="96"/>
    </location>
</feature>
<gene>
    <name evidence="2" type="ORF">H5P30_02655</name>
</gene>
<keyword evidence="3" id="KW-1185">Reference proteome</keyword>
<reference evidence="2 3" key="1">
    <citation type="submission" date="2020-07" db="EMBL/GenBank/DDBJ databases">
        <authorList>
            <person name="Feng X."/>
        </authorList>
    </citation>
    <scope>NUCLEOTIDE SEQUENCE [LARGE SCALE GENOMIC DNA]</scope>
    <source>
        <strain evidence="2 3">JCM14086</strain>
    </source>
</reference>
<evidence type="ECO:0000313" key="2">
    <source>
        <dbReference type="EMBL" id="MBC2600676.1"/>
    </source>
</evidence>
<dbReference type="RefSeq" id="WP_185691416.1">
    <property type="nucleotide sequence ID" value="NZ_JACHVA010000033.1"/>
</dbReference>
<accession>A0A7X1AVB5</accession>